<gene>
    <name evidence="4" type="ORF">EQG49_10540</name>
</gene>
<dbReference type="InterPro" id="IPR046776">
    <property type="entry name" value="Pectate_lyase_5"/>
</dbReference>
<keyword evidence="3" id="KW-0732">Signal</keyword>
<feature type="region of interest" description="Disordered" evidence="1">
    <location>
        <begin position="753"/>
        <end position="777"/>
    </location>
</feature>
<feature type="signal peptide" evidence="3">
    <location>
        <begin position="1"/>
        <end position="26"/>
    </location>
</feature>
<organism evidence="4 5">
    <name type="scientific">Periweissella cryptocerci</name>
    <dbReference type="NCBI Taxonomy" id="2506420"/>
    <lineage>
        <taxon>Bacteria</taxon>
        <taxon>Bacillati</taxon>
        <taxon>Bacillota</taxon>
        <taxon>Bacilli</taxon>
        <taxon>Lactobacillales</taxon>
        <taxon>Lactobacillaceae</taxon>
        <taxon>Periweissella</taxon>
    </lineage>
</organism>
<feature type="compositionally biased region" description="Polar residues" evidence="1">
    <location>
        <begin position="753"/>
        <end position="769"/>
    </location>
</feature>
<feature type="compositionally biased region" description="Low complexity" evidence="1">
    <location>
        <begin position="905"/>
        <end position="940"/>
    </location>
</feature>
<evidence type="ECO:0000313" key="5">
    <source>
        <dbReference type="Proteomes" id="UP000292886"/>
    </source>
</evidence>
<dbReference type="Pfam" id="PF20585">
    <property type="entry name" value="Pectate_lyase_5"/>
    <property type="match status" value="1"/>
</dbReference>
<dbReference type="OrthoDB" id="2176356at2"/>
<dbReference type="RefSeq" id="WP_133363925.1">
    <property type="nucleotide sequence ID" value="NZ_CP037940.1"/>
</dbReference>
<evidence type="ECO:0000256" key="2">
    <source>
        <dbReference type="SAM" id="Phobius"/>
    </source>
</evidence>
<feature type="region of interest" description="Disordered" evidence="1">
    <location>
        <begin position="851"/>
        <end position="871"/>
    </location>
</feature>
<name>A0A4P6YVM2_9LACO</name>
<accession>A0A4P6YVM2</accession>
<keyword evidence="5" id="KW-1185">Reference proteome</keyword>
<sequence length="1043" mass="110017">MSKKMIPIVTAVMLSAQLVTIPTVQAQDTNIETTLNVGEQSDESTSVEDDSAEENVFEKNDQDSILNNEDKLAEVLENDEDVTALISDEIALPKAEKQVGKSVKANNDSKKEVRATTANVSTVAQFVNAWNDITIDCIELQNDLSIPDNQANLAQSASTRTKSVEINGNKHTLNLGNNALYMKKSTDGSLKENGKSGGSTLYVHDFTGISSTVTDGVTPGNPSNGSTAGIFVDLNTNNAYGNWLNNGTWRAKFENITVDSPSSHLTMMSRCEVTFAGTNNIKTTNEPLVVGSVIFAAGSHTNIVSANPTPLLWMNNEKDDSVLTTADSREVTLESNAKVSLRNMPGTADATATVVPKNVPNNFASQKAYGPIAWAFGNITVNQDAVLDMGTAAGGLAWYNRPDSSPVIAPADIKASTVSGGFGNVYVNGGILNLHSSLNIPATNPIIRNVNGDKSAGATIAINQGGSFFVTGNMPADKPVINLATSNTALIMNQPKAFDIKNIGGTGTSSDTNYSAINIGDSTNTANNNQTKTRTFAINNSDISLWNNTTALTTNDDGIITAPQDGDFVDVENFLLERKANNANGTSTSRITASDDMLQGAVDERLNTQNSAFDRIMGLNSAPTVTIQPWQAHDDVTLDSLLAQHNGDVYKTDFITDADKALRARIQMGQLPNQANPNYETGDLVMAPVWANHNTIVDLDTNDSATIDIDAPGSSLSVDEIGDNGFMTIKDNDVADFQKNVLNGGDDIQATVSRGTNPARSTETTTNVIDVTPPTPVPLEDISAADTSSTTISGSASADTASVRLKLSTDEGATWSDFSDSVAVTNGTWTLPLPSDLKAGDQVQIFASDGTSVSKARALTGDKENENPATEMTYHDATFPAATIYTIVAANTDNGDNTGNGGNTDNGDNTGNGDNTDNGNTTNPGDTTTPDNTNTAGTDTVVDTKPTQPGTTDSDKTKPITHLPGSGGDKPNKKKTSKQAPKKAAKKTKQANGQNSKAAAKNALPKAGNKFDRLQMIIATLGGITLLGAIVWLKKIRGKNTEV</sequence>
<dbReference type="AlphaFoldDB" id="A0A4P6YVM2"/>
<proteinExistence type="predicted"/>
<feature type="chain" id="PRO_5020496051" evidence="3">
    <location>
        <begin position="27"/>
        <end position="1043"/>
    </location>
</feature>
<feature type="transmembrane region" description="Helical" evidence="2">
    <location>
        <begin position="1014"/>
        <end position="1033"/>
    </location>
</feature>
<dbReference type="KEGG" id="wei:EQG49_10540"/>
<feature type="region of interest" description="Disordered" evidence="1">
    <location>
        <begin position="894"/>
        <end position="1004"/>
    </location>
</feature>
<evidence type="ECO:0000256" key="3">
    <source>
        <dbReference type="SAM" id="SignalP"/>
    </source>
</evidence>
<evidence type="ECO:0000313" key="4">
    <source>
        <dbReference type="EMBL" id="QBO36848.1"/>
    </source>
</evidence>
<protein>
    <submittedName>
        <fullName evidence="4">Uncharacterized protein</fullName>
    </submittedName>
</protein>
<dbReference type="Proteomes" id="UP000292886">
    <property type="component" value="Chromosome"/>
</dbReference>
<evidence type="ECO:0000256" key="1">
    <source>
        <dbReference type="SAM" id="MobiDB-lite"/>
    </source>
</evidence>
<reference evidence="5" key="1">
    <citation type="submission" date="2019-03" db="EMBL/GenBank/DDBJ databases">
        <title>Weissella sp. 26KH-42 Genome sequencing.</title>
        <authorList>
            <person name="Heo J."/>
            <person name="Kim S.-J."/>
            <person name="Kim J.-S."/>
            <person name="Hong S.-B."/>
            <person name="Kwon S.-W."/>
        </authorList>
    </citation>
    <scope>NUCLEOTIDE SEQUENCE [LARGE SCALE GENOMIC DNA]</scope>
    <source>
        <strain evidence="5">26KH-42</strain>
    </source>
</reference>
<feature type="compositionally biased region" description="Basic residues" evidence="1">
    <location>
        <begin position="972"/>
        <end position="989"/>
    </location>
</feature>
<dbReference type="EMBL" id="CP037940">
    <property type="protein sequence ID" value="QBO36848.1"/>
    <property type="molecule type" value="Genomic_DNA"/>
</dbReference>
<keyword evidence="2" id="KW-0472">Membrane</keyword>
<keyword evidence="2" id="KW-0812">Transmembrane</keyword>
<keyword evidence="2" id="KW-1133">Transmembrane helix</keyword>